<feature type="domain" description="Glycosyl transferase family 1" evidence="3">
    <location>
        <begin position="849"/>
        <end position="1002"/>
    </location>
</feature>
<proteinExistence type="predicted"/>
<gene>
    <name evidence="6" type="ORF">DVS81_17625</name>
</gene>
<feature type="domain" description="Glycosyltransferase 2-like" evidence="4">
    <location>
        <begin position="153"/>
        <end position="261"/>
    </location>
</feature>
<evidence type="ECO:0000256" key="1">
    <source>
        <dbReference type="ARBA" id="ARBA00022676"/>
    </source>
</evidence>
<protein>
    <submittedName>
        <fullName evidence="6">Glycosyltransferase</fullName>
    </submittedName>
</protein>
<dbReference type="PANTHER" id="PTHR12526">
    <property type="entry name" value="GLYCOSYLTRANSFERASE"/>
    <property type="match status" value="1"/>
</dbReference>
<accession>A0A369XH96</accession>
<dbReference type="SUPFAM" id="SSF53756">
    <property type="entry name" value="UDP-Glycosyltransferase/glycogen phosphorylase"/>
    <property type="match status" value="1"/>
</dbReference>
<dbReference type="Proteomes" id="UP000253831">
    <property type="component" value="Unassembled WGS sequence"/>
</dbReference>
<dbReference type="Pfam" id="PF00535">
    <property type="entry name" value="Glycos_transf_2"/>
    <property type="match status" value="1"/>
</dbReference>
<dbReference type="Pfam" id="PF00534">
    <property type="entry name" value="Glycos_transf_1"/>
    <property type="match status" value="1"/>
</dbReference>
<evidence type="ECO:0000259" key="3">
    <source>
        <dbReference type="Pfam" id="PF00534"/>
    </source>
</evidence>
<dbReference type="InterPro" id="IPR001173">
    <property type="entry name" value="Glyco_trans_2-like"/>
</dbReference>
<sequence>MGLEALLADERARADERGYAAWALAGWLAFLGMDWHRVAKLADQARAAAFPAHLGPVLLESSSLQRERRFFEARRVLRLAINEQPNAVDLQLAYANAWLDGPDLRRLAWINRALSGRGLAALELKDSTRPLSLDNIVVSDLRQLDAGATPKVSVIVPLFNTRATVTSALDSVLRQTWGNIEVLVVDDCSSDGSFELARAIADRDERVVLLRHATNCGTYAARNTGLARATGELVTAHDADDWSHPQKLALQVQALLEAPACQASVSYGVHCSSLLVFSSWRPQATWVHCNPSSLMFRRHLVDTLGYWDSVSVGADAEFYYRILGTYGDKAIKEVLLGVPLAFTGHCLDSLTQRSSTHLRSLYYGLRREYLESADDWHKQIRHEGCSPESATFSGRPFPVPAAMLRKLPDEMVACLIVADFSADFSQADHVESCLRHMSELTGPLAMFHLPDVTRPALGRVSGTVRTLMRDRGVLAVLPGQRVRCSCLLIWTHSGLTLPLDDPPAIEALDQAVVLVGQPVPQNRTSLPGWICTTGKVRWYDQEAIRASVGWAVLQSALFDPDWYLRRYPDLMEAGVEPLRHFLAHGLRENRDPGPDFTSSGYRASCLGLGAQVPPYEGVATAESPLVDYVVRGKGLGFAPLSVFEGAMLTRANRPTVLLCGHLAGPKLFGAELSLLDVLGALNQLRFNVVVALPGVHHSAYFAEIRRRATRITVLPYGWWKNGFVPCQQTVEHFRKLMQAHKVDLVYVNTLVLDEPMVAASTLQLPVVVHVRELPGSDPMLCRVLGASAEQIRQRLLTHADGLIANSRRVLRYLQGESEDTARLPMHVVPNIVHCSRFDLPFPAQNDGFNVAMISSNEAKKGVADFVEVARQLATLAPGIRCLLIGPETPVIAALRAQQREGVVRDNVVFPGYAATAQAALAEAHVVVSLSSVEESFGRTVLEAMAARRPVVCYNRGALSELVVEGETGFLVPPGDVTTVAARVQLLFQDQQLWRRMGEAARTHAARNYDAAALKAALGGALARFL</sequence>
<feature type="domain" description="Glycosyltransferase subfamily 4-like N-terminal" evidence="5">
    <location>
        <begin position="669"/>
        <end position="836"/>
    </location>
</feature>
<organism evidence="6 7">
    <name type="scientific">Candidatus Accumulibacter meliphilus</name>
    <dbReference type="NCBI Taxonomy" id="2211374"/>
    <lineage>
        <taxon>Bacteria</taxon>
        <taxon>Pseudomonadati</taxon>
        <taxon>Pseudomonadota</taxon>
        <taxon>Betaproteobacteria</taxon>
        <taxon>Candidatus Accumulibacter</taxon>
    </lineage>
</organism>
<evidence type="ECO:0000256" key="2">
    <source>
        <dbReference type="ARBA" id="ARBA00022679"/>
    </source>
</evidence>
<dbReference type="Gene3D" id="3.40.50.2000">
    <property type="entry name" value="Glycogen Phosphorylase B"/>
    <property type="match status" value="2"/>
</dbReference>
<dbReference type="CDD" id="cd03801">
    <property type="entry name" value="GT4_PimA-like"/>
    <property type="match status" value="1"/>
</dbReference>
<dbReference type="Gene3D" id="3.90.550.10">
    <property type="entry name" value="Spore Coat Polysaccharide Biosynthesis Protein SpsA, Chain A"/>
    <property type="match status" value="1"/>
</dbReference>
<dbReference type="AlphaFoldDB" id="A0A369XH96"/>
<dbReference type="InterPro" id="IPR028098">
    <property type="entry name" value="Glyco_trans_4-like_N"/>
</dbReference>
<dbReference type="InterPro" id="IPR029044">
    <property type="entry name" value="Nucleotide-diphossugar_trans"/>
</dbReference>
<dbReference type="GO" id="GO:0016757">
    <property type="term" value="F:glycosyltransferase activity"/>
    <property type="evidence" value="ECO:0007669"/>
    <property type="project" value="UniProtKB-KW"/>
</dbReference>
<dbReference type="CDD" id="cd00761">
    <property type="entry name" value="Glyco_tranf_GTA_type"/>
    <property type="match status" value="1"/>
</dbReference>
<dbReference type="SUPFAM" id="SSF53448">
    <property type="entry name" value="Nucleotide-diphospho-sugar transferases"/>
    <property type="match status" value="1"/>
</dbReference>
<keyword evidence="2 6" id="KW-0808">Transferase</keyword>
<evidence type="ECO:0000259" key="5">
    <source>
        <dbReference type="Pfam" id="PF13439"/>
    </source>
</evidence>
<evidence type="ECO:0000259" key="4">
    <source>
        <dbReference type="Pfam" id="PF00535"/>
    </source>
</evidence>
<dbReference type="InterPro" id="IPR001296">
    <property type="entry name" value="Glyco_trans_1"/>
</dbReference>
<comment type="caution">
    <text evidence="6">The sequence shown here is derived from an EMBL/GenBank/DDBJ whole genome shotgun (WGS) entry which is preliminary data.</text>
</comment>
<evidence type="ECO:0000313" key="7">
    <source>
        <dbReference type="Proteomes" id="UP000253831"/>
    </source>
</evidence>
<dbReference type="Pfam" id="PF13439">
    <property type="entry name" value="Glyco_transf_4"/>
    <property type="match status" value="1"/>
</dbReference>
<keyword evidence="1" id="KW-0328">Glycosyltransferase</keyword>
<dbReference type="EMBL" id="QPGA01000050">
    <property type="protein sequence ID" value="RDE49244.1"/>
    <property type="molecule type" value="Genomic_DNA"/>
</dbReference>
<name>A0A369XH96_9PROT</name>
<dbReference type="PANTHER" id="PTHR12526:SF510">
    <property type="entry name" value="D-INOSITOL 3-PHOSPHATE GLYCOSYLTRANSFERASE"/>
    <property type="match status" value="1"/>
</dbReference>
<reference evidence="6 7" key="1">
    <citation type="submission" date="2018-05" db="EMBL/GenBank/DDBJ databases">
        <title>Integrated omic analyses show evidence that a Ca. Accumulibacter phosphatis strain performs denitrification under micro-aerobic conditions.</title>
        <authorList>
            <person name="Camejo P.Y."/>
            <person name="Katherine M.D."/>
            <person name="Daniel N.R."/>
        </authorList>
    </citation>
    <scope>NUCLEOTIDE SEQUENCE [LARGE SCALE GENOMIC DNA]</scope>
    <source>
        <strain evidence="6">UW-LDO-IC</strain>
    </source>
</reference>
<evidence type="ECO:0000313" key="6">
    <source>
        <dbReference type="EMBL" id="RDE49244.1"/>
    </source>
</evidence>